<feature type="transmembrane region" description="Helical" evidence="1">
    <location>
        <begin position="12"/>
        <end position="33"/>
    </location>
</feature>
<gene>
    <name evidence="2" type="ORF">TRAPUB_3562</name>
</gene>
<comment type="caution">
    <text evidence="2">The sequence shown here is derived from an EMBL/GenBank/DDBJ whole genome shotgun (WGS) entry which is preliminary data.</text>
</comment>
<dbReference type="AlphaFoldDB" id="A0A1M2VDF2"/>
<name>A0A1M2VDF2_TRAPU</name>
<keyword evidence="1" id="KW-0812">Transmembrane</keyword>
<dbReference type="EMBL" id="MNAD01001415">
    <property type="protein sequence ID" value="OJT05639.1"/>
    <property type="molecule type" value="Genomic_DNA"/>
</dbReference>
<reference evidence="2 3" key="1">
    <citation type="submission" date="2016-10" db="EMBL/GenBank/DDBJ databases">
        <title>Genome sequence of the basidiomycete white-rot fungus Trametes pubescens.</title>
        <authorList>
            <person name="Makela M.R."/>
            <person name="Granchi Z."/>
            <person name="Peng M."/>
            <person name="De Vries R.P."/>
            <person name="Grigoriev I."/>
            <person name="Riley R."/>
            <person name="Hilden K."/>
        </authorList>
    </citation>
    <scope>NUCLEOTIDE SEQUENCE [LARGE SCALE GENOMIC DNA]</scope>
    <source>
        <strain evidence="2 3">FBCC735</strain>
    </source>
</reference>
<organism evidence="2 3">
    <name type="scientific">Trametes pubescens</name>
    <name type="common">White-rot fungus</name>
    <dbReference type="NCBI Taxonomy" id="154538"/>
    <lineage>
        <taxon>Eukaryota</taxon>
        <taxon>Fungi</taxon>
        <taxon>Dikarya</taxon>
        <taxon>Basidiomycota</taxon>
        <taxon>Agaricomycotina</taxon>
        <taxon>Agaricomycetes</taxon>
        <taxon>Polyporales</taxon>
        <taxon>Polyporaceae</taxon>
        <taxon>Trametes</taxon>
    </lineage>
</organism>
<dbReference type="Proteomes" id="UP000184267">
    <property type="component" value="Unassembled WGS sequence"/>
</dbReference>
<keyword evidence="1" id="KW-0472">Membrane</keyword>
<protein>
    <submittedName>
        <fullName evidence="2">Uncharacterized protein</fullName>
    </submittedName>
</protein>
<proteinExistence type="predicted"/>
<sequence length="78" mass="8423">MLAAVDDLDVVSFVIGVLALLIALGVPVMHLVWRRLPPGRLNQIDEALAEARAHLQLLVDSGKIANKKAETMLLSLAK</sequence>
<evidence type="ECO:0000256" key="1">
    <source>
        <dbReference type="SAM" id="Phobius"/>
    </source>
</evidence>
<accession>A0A1M2VDF2</accession>
<keyword evidence="1" id="KW-1133">Transmembrane helix</keyword>
<evidence type="ECO:0000313" key="2">
    <source>
        <dbReference type="EMBL" id="OJT05639.1"/>
    </source>
</evidence>
<keyword evidence="3" id="KW-1185">Reference proteome</keyword>
<evidence type="ECO:0000313" key="3">
    <source>
        <dbReference type="Proteomes" id="UP000184267"/>
    </source>
</evidence>